<dbReference type="GO" id="GO:0006351">
    <property type="term" value="P:DNA-templated transcription"/>
    <property type="evidence" value="ECO:0007669"/>
    <property type="project" value="InterPro"/>
</dbReference>
<feature type="transmembrane region" description="Helical" evidence="2">
    <location>
        <begin position="6"/>
        <end position="27"/>
    </location>
</feature>
<dbReference type="PATRIC" id="fig|889378.3.peg.1442"/>
<dbReference type="GO" id="GO:0003899">
    <property type="term" value="F:DNA-directed RNA polymerase activity"/>
    <property type="evidence" value="ECO:0007669"/>
    <property type="project" value="InterPro"/>
</dbReference>
<gene>
    <name evidence="4" type="ordered locus">Spiaf_1449</name>
</gene>
<keyword evidence="2" id="KW-0472">Membrane</keyword>
<dbReference type="InterPro" id="IPR011990">
    <property type="entry name" value="TPR-like_helical_dom_sf"/>
</dbReference>
<dbReference type="PANTHER" id="PTHR12558">
    <property type="entry name" value="CELL DIVISION CYCLE 16,23,27"/>
    <property type="match status" value="1"/>
</dbReference>
<dbReference type="GO" id="GO:0009307">
    <property type="term" value="P:DNA restriction-modification system"/>
    <property type="evidence" value="ECO:0007669"/>
    <property type="project" value="InterPro"/>
</dbReference>
<evidence type="ECO:0000313" key="5">
    <source>
        <dbReference type="Proteomes" id="UP000007383"/>
    </source>
</evidence>
<dbReference type="InterPro" id="IPR036710">
    <property type="entry name" value="RNA_pol_Rpb5_N_sf"/>
</dbReference>
<accession>H9UJ19</accession>
<sequence>MPIVVVLIIILGVAIGFITFFIVRSLVAPKRMATLAEYIKQKKTSAAIKLAKQLIAKESRNPEAHYLLGQAYEQDGKHELALMEYKIVNQISNFGGYCPEVPFRTRIATLFKNFNQHEEALKEYLLLVNAEPNNAQHYYNVGLLFEIRERTDKAANYYRKALELDPRHGGAHYHLGFLLYRAKRPVEAKKELELAIRFDPDNHASYYYLGKLQKEQQDYVAALVAFEKAQKSPEFKTKALVERGACYLQSNNIDRAVAELERAIKLAEDPNAPEILYGRYFLAAAYEKLRNFEAAIGQWEKIYAKKPGFRDVAEKLSQYQEFRTDDRIKDYLIAGQDELQEMCRRIVERMGLTVRDINPIQGGCEVIAVEGQSKWRNARKLPKIIRFFQATELIDESTLRAMHEEMKTQGINRGVVVSSANFSRMAMDFVENRPIDLVDKEKLQGLLKQVSV</sequence>
<dbReference type="PANTHER" id="PTHR12558:SF13">
    <property type="entry name" value="CELL DIVISION CYCLE PROTEIN 27 HOMOLOG"/>
    <property type="match status" value="1"/>
</dbReference>
<dbReference type="eggNOG" id="COG0457">
    <property type="taxonomic scope" value="Bacteria"/>
</dbReference>
<dbReference type="STRING" id="889378.Spiaf_1449"/>
<name>H9UJ19_SPIAZ</name>
<dbReference type="SMART" id="SM00028">
    <property type="entry name" value="TPR"/>
    <property type="match status" value="7"/>
</dbReference>
<dbReference type="Pfam" id="PF04471">
    <property type="entry name" value="Mrr_cat"/>
    <property type="match status" value="1"/>
</dbReference>
<protein>
    <submittedName>
        <fullName evidence="4">Tetratricopeptide repeat protein</fullName>
    </submittedName>
</protein>
<keyword evidence="2" id="KW-1133">Transmembrane helix</keyword>
<dbReference type="HOGENOM" id="CLU_048872_0_0_12"/>
<dbReference type="GO" id="GO:0004519">
    <property type="term" value="F:endonuclease activity"/>
    <property type="evidence" value="ECO:0007669"/>
    <property type="project" value="InterPro"/>
</dbReference>
<evidence type="ECO:0000259" key="3">
    <source>
        <dbReference type="Pfam" id="PF04471"/>
    </source>
</evidence>
<dbReference type="GO" id="GO:0003677">
    <property type="term" value="F:DNA binding"/>
    <property type="evidence" value="ECO:0007669"/>
    <property type="project" value="InterPro"/>
</dbReference>
<dbReference type="Proteomes" id="UP000007383">
    <property type="component" value="Chromosome"/>
</dbReference>
<dbReference type="Pfam" id="PF13432">
    <property type="entry name" value="TPR_16"/>
    <property type="match status" value="1"/>
</dbReference>
<dbReference type="OrthoDB" id="366548at2"/>
<evidence type="ECO:0000256" key="2">
    <source>
        <dbReference type="SAM" id="Phobius"/>
    </source>
</evidence>
<dbReference type="AlphaFoldDB" id="H9UJ19"/>
<dbReference type="PROSITE" id="PS50293">
    <property type="entry name" value="TPR_REGION"/>
    <property type="match status" value="1"/>
</dbReference>
<keyword evidence="2" id="KW-0812">Transmembrane</keyword>
<dbReference type="RefSeq" id="WP_014455496.1">
    <property type="nucleotide sequence ID" value="NC_017098.1"/>
</dbReference>
<dbReference type="Gene3D" id="1.25.40.10">
    <property type="entry name" value="Tetratricopeptide repeat domain"/>
    <property type="match status" value="2"/>
</dbReference>
<dbReference type="PROSITE" id="PS50005">
    <property type="entry name" value="TPR"/>
    <property type="match status" value="2"/>
</dbReference>
<keyword evidence="1" id="KW-0802">TPR repeat</keyword>
<evidence type="ECO:0000256" key="1">
    <source>
        <dbReference type="PROSITE-ProRule" id="PRU00339"/>
    </source>
</evidence>
<feature type="repeat" description="TPR" evidence="1">
    <location>
        <begin position="237"/>
        <end position="270"/>
    </location>
</feature>
<dbReference type="InterPro" id="IPR019734">
    <property type="entry name" value="TPR_rpt"/>
</dbReference>
<feature type="repeat" description="TPR" evidence="1">
    <location>
        <begin position="135"/>
        <end position="168"/>
    </location>
</feature>
<dbReference type="KEGG" id="sfc:Spiaf_1449"/>
<dbReference type="SUPFAM" id="SSF48452">
    <property type="entry name" value="TPR-like"/>
    <property type="match status" value="1"/>
</dbReference>
<dbReference type="InterPro" id="IPR007560">
    <property type="entry name" value="Restrct_endonuc_IV_Mrr"/>
</dbReference>
<organism evidence="4 5">
    <name type="scientific">Spirochaeta africana (strain ATCC 700263 / DSM 8902 / Z-7692)</name>
    <dbReference type="NCBI Taxonomy" id="889378"/>
    <lineage>
        <taxon>Bacteria</taxon>
        <taxon>Pseudomonadati</taxon>
        <taxon>Spirochaetota</taxon>
        <taxon>Spirochaetia</taxon>
        <taxon>Spirochaetales</taxon>
        <taxon>Spirochaetaceae</taxon>
        <taxon>Spirochaeta</taxon>
    </lineage>
</organism>
<proteinExistence type="predicted"/>
<reference evidence="5" key="1">
    <citation type="journal article" date="2013" name="Stand. Genomic Sci.">
        <title>Complete genome sequence of the halophilic bacterium Spirochaeta africana type strain (Z-7692(T)) from the alkaline Lake Magadi in the East African Rift.</title>
        <authorList>
            <person name="Liolos K."/>
            <person name="Abt B."/>
            <person name="Scheuner C."/>
            <person name="Teshima H."/>
            <person name="Held B."/>
            <person name="Lapidus A."/>
            <person name="Nolan M."/>
            <person name="Lucas S."/>
            <person name="Deshpande S."/>
            <person name="Cheng J.F."/>
            <person name="Tapia R."/>
            <person name="Goodwin L.A."/>
            <person name="Pitluck S."/>
            <person name="Pagani I."/>
            <person name="Ivanova N."/>
            <person name="Mavromatis K."/>
            <person name="Mikhailova N."/>
            <person name="Huntemann M."/>
            <person name="Pati A."/>
            <person name="Chen A."/>
            <person name="Palaniappan K."/>
            <person name="Land M."/>
            <person name="Rohde M."/>
            <person name="Tindall B.J."/>
            <person name="Detter J.C."/>
            <person name="Goker M."/>
            <person name="Bristow J."/>
            <person name="Eisen J.A."/>
            <person name="Markowitz V."/>
            <person name="Hugenholtz P."/>
            <person name="Woyke T."/>
            <person name="Klenk H.P."/>
            <person name="Kyrpides N.C."/>
        </authorList>
    </citation>
    <scope>NUCLEOTIDE SEQUENCE</scope>
    <source>
        <strain evidence="5">ATCC 700263 / DSM 8902 / Z-7692</strain>
    </source>
</reference>
<keyword evidence="5" id="KW-1185">Reference proteome</keyword>
<dbReference type="EMBL" id="CP003282">
    <property type="protein sequence ID" value="AFG37512.1"/>
    <property type="molecule type" value="Genomic_DNA"/>
</dbReference>
<evidence type="ECO:0000313" key="4">
    <source>
        <dbReference type="EMBL" id="AFG37512.1"/>
    </source>
</evidence>
<feature type="domain" description="Restriction endonuclease type IV Mrr" evidence="3">
    <location>
        <begin position="337"/>
        <end position="446"/>
    </location>
</feature>
<dbReference type="Pfam" id="PF14559">
    <property type="entry name" value="TPR_19"/>
    <property type="match status" value="2"/>
</dbReference>
<dbReference type="SUPFAM" id="SSF53036">
    <property type="entry name" value="Eukaryotic RPB5 N-terminal domain"/>
    <property type="match status" value="1"/>
</dbReference>